<protein>
    <submittedName>
        <fullName evidence="2">Uncharacterized protein</fullName>
    </submittedName>
</protein>
<proteinExistence type="predicted"/>
<feature type="compositionally biased region" description="Gly residues" evidence="1">
    <location>
        <begin position="44"/>
        <end position="53"/>
    </location>
</feature>
<dbReference type="Proteomes" id="UP001469553">
    <property type="component" value="Unassembled WGS sequence"/>
</dbReference>
<feature type="region of interest" description="Disordered" evidence="1">
    <location>
        <begin position="42"/>
        <end position="67"/>
    </location>
</feature>
<reference evidence="2 3" key="1">
    <citation type="submission" date="2021-06" db="EMBL/GenBank/DDBJ databases">
        <authorList>
            <person name="Palmer J.M."/>
        </authorList>
    </citation>
    <scope>NUCLEOTIDE SEQUENCE [LARGE SCALE GENOMIC DNA]</scope>
    <source>
        <strain evidence="2 3">AS_MEX2019</strain>
        <tissue evidence="2">Muscle</tissue>
    </source>
</reference>
<name>A0ABV1A7N9_9TELE</name>
<keyword evidence="3" id="KW-1185">Reference proteome</keyword>
<organism evidence="2 3">
    <name type="scientific">Ameca splendens</name>
    <dbReference type="NCBI Taxonomy" id="208324"/>
    <lineage>
        <taxon>Eukaryota</taxon>
        <taxon>Metazoa</taxon>
        <taxon>Chordata</taxon>
        <taxon>Craniata</taxon>
        <taxon>Vertebrata</taxon>
        <taxon>Euteleostomi</taxon>
        <taxon>Actinopterygii</taxon>
        <taxon>Neopterygii</taxon>
        <taxon>Teleostei</taxon>
        <taxon>Neoteleostei</taxon>
        <taxon>Acanthomorphata</taxon>
        <taxon>Ovalentaria</taxon>
        <taxon>Atherinomorphae</taxon>
        <taxon>Cyprinodontiformes</taxon>
        <taxon>Goodeidae</taxon>
        <taxon>Ameca</taxon>
    </lineage>
</organism>
<accession>A0ABV1A7N9</accession>
<dbReference type="EMBL" id="JAHRIP010084913">
    <property type="protein sequence ID" value="MEQ2313820.1"/>
    <property type="molecule type" value="Genomic_DNA"/>
</dbReference>
<comment type="caution">
    <text evidence="2">The sequence shown here is derived from an EMBL/GenBank/DDBJ whole genome shotgun (WGS) entry which is preliminary data.</text>
</comment>
<evidence type="ECO:0000256" key="1">
    <source>
        <dbReference type="SAM" id="MobiDB-lite"/>
    </source>
</evidence>
<evidence type="ECO:0000313" key="2">
    <source>
        <dbReference type="EMBL" id="MEQ2313820.1"/>
    </source>
</evidence>
<gene>
    <name evidence="2" type="ORF">AMECASPLE_005845</name>
</gene>
<sequence>MLSLRRFHRNAAATPSCPCRPLTQEPACSNTINSFVIAQSAKEGGSGGEGGYGISRHPVGQKTCHSQGDQSDFRRFILHYKDLRTPQSPDADPVSVQMFLSSSCKLFVLKVIL</sequence>
<evidence type="ECO:0000313" key="3">
    <source>
        <dbReference type="Proteomes" id="UP001469553"/>
    </source>
</evidence>